<dbReference type="STRING" id="1198449.ACAM_0456"/>
<sequence>MFLCDGYHITIILEDDTVVELFANENGHVSIYEKRGKVG</sequence>
<dbReference type="KEGG" id="acj:ACAM_0456"/>
<proteinExistence type="predicted"/>
<dbReference type="AlphaFoldDB" id="U3TD18"/>
<organism evidence="1 2">
    <name type="scientific">Aeropyrum camini SY1 = JCM 12091</name>
    <dbReference type="NCBI Taxonomy" id="1198449"/>
    <lineage>
        <taxon>Archaea</taxon>
        <taxon>Thermoproteota</taxon>
        <taxon>Thermoprotei</taxon>
        <taxon>Desulfurococcales</taxon>
        <taxon>Desulfurococcaceae</taxon>
        <taxon>Aeropyrum</taxon>
    </lineage>
</organism>
<accession>U3TD18</accession>
<dbReference type="eggNOG" id="arCOG15095">
    <property type="taxonomic scope" value="Archaea"/>
</dbReference>
<dbReference type="Proteomes" id="UP000016887">
    <property type="component" value="Chromosome"/>
</dbReference>
<evidence type="ECO:0008006" key="3">
    <source>
        <dbReference type="Google" id="ProtNLM"/>
    </source>
</evidence>
<name>U3TD18_9CREN</name>
<dbReference type="EMBL" id="AP012489">
    <property type="protein sequence ID" value="BAN89925.1"/>
    <property type="molecule type" value="Genomic_DNA"/>
</dbReference>
<evidence type="ECO:0000313" key="1">
    <source>
        <dbReference type="EMBL" id="BAN89925.1"/>
    </source>
</evidence>
<keyword evidence="2" id="KW-1185">Reference proteome</keyword>
<gene>
    <name evidence="1" type="ORF">ACAM_0456</name>
</gene>
<protein>
    <recommendedName>
        <fullName evidence="3">Glycosyl hydrolase family 32 C-terminal domain-containing protein</fullName>
    </recommendedName>
</protein>
<reference evidence="1 2" key="1">
    <citation type="journal article" date="2013" name="Appl. Environ. Microbiol.">
        <title>Variation of the Virus-Related Elements within Syntenic Genomes of the Hyperthermophilic Archaeon Aeropyrum.</title>
        <authorList>
            <person name="Daifuku T."/>
            <person name="Yoshida T."/>
            <person name="Kitamura T."/>
            <person name="Kawaichi S."/>
            <person name="Inoue T."/>
            <person name="Nomura K."/>
            <person name="Yoshida Y."/>
            <person name="Kuno S."/>
            <person name="Sako Y."/>
        </authorList>
    </citation>
    <scope>NUCLEOTIDE SEQUENCE [LARGE SCALE GENOMIC DNA]</scope>
    <source>
        <strain evidence="1 2">SY1</strain>
    </source>
</reference>
<evidence type="ECO:0000313" key="2">
    <source>
        <dbReference type="Proteomes" id="UP000016887"/>
    </source>
</evidence>